<keyword evidence="3" id="KW-0238">DNA-binding</keyword>
<dbReference type="PANTHER" id="PTHR30349">
    <property type="entry name" value="PHAGE INTEGRASE-RELATED"/>
    <property type="match status" value="1"/>
</dbReference>
<dbReference type="PANTHER" id="PTHR30349:SF41">
    <property type="entry name" value="INTEGRASE_RECOMBINASE PROTEIN MJ0367-RELATED"/>
    <property type="match status" value="1"/>
</dbReference>
<dbReference type="Proteomes" id="UP000230084">
    <property type="component" value="Unassembled WGS sequence"/>
</dbReference>
<protein>
    <submittedName>
        <fullName evidence="6">Recombinase XerC</fullName>
    </submittedName>
</protein>
<name>A0A2H0RLG4_9BACT</name>
<evidence type="ECO:0000256" key="2">
    <source>
        <dbReference type="ARBA" id="ARBA00022908"/>
    </source>
</evidence>
<dbReference type="Gene3D" id="1.10.443.10">
    <property type="entry name" value="Intergrase catalytic core"/>
    <property type="match status" value="1"/>
</dbReference>
<gene>
    <name evidence="6" type="ORF">COV06_04075</name>
</gene>
<proteinExistence type="inferred from homology"/>
<dbReference type="EMBL" id="PCYM01000009">
    <property type="protein sequence ID" value="PIR47338.1"/>
    <property type="molecule type" value="Genomic_DNA"/>
</dbReference>
<evidence type="ECO:0000259" key="5">
    <source>
        <dbReference type="PROSITE" id="PS51898"/>
    </source>
</evidence>
<evidence type="ECO:0000313" key="7">
    <source>
        <dbReference type="Proteomes" id="UP000230084"/>
    </source>
</evidence>
<dbReference type="Gene3D" id="1.10.150.130">
    <property type="match status" value="1"/>
</dbReference>
<sequence length="388" mass="45716">MSQSQQTNKSTKTKEEIRYENELVKRQYFDYLKESRGYSQNSIITYEGSILQWQDFSKDVDFRAFNKKRAVEFKDWLATRKGKRGDTLSVSFQYQTIRKVNDFFFWLSRQDGYRQHIQETDVEFLKLGKKESRQALQSKRRRVPSMEVVKKTIEGIEPNTEIDKRDRALLSFTLITGARISAIVSLPMSAFDPHEMVVDQDPSNEVKTKFSKRITTAFFPIEYKEAQRYFVEWYEYLKNERGFKENDPLFPATKVENGKENISYYSTGEVEPIFWSNSSPARKIFEKRFKAVEEPYYNPHSFRHLLVKEFMKKPLTEEQKKAISQNLGHENVVTTFGSYGYGHIEESRQIELLREIEAVQNGSGEVRYNISENELQTLLRKVASKDDV</sequence>
<keyword evidence="2" id="KW-0229">DNA integration</keyword>
<reference evidence="6 7" key="1">
    <citation type="submission" date="2017-09" db="EMBL/GenBank/DDBJ databases">
        <title>Depth-based differentiation of microbial function through sediment-hosted aquifers and enrichment of novel symbionts in the deep terrestrial subsurface.</title>
        <authorList>
            <person name="Probst A.J."/>
            <person name="Ladd B."/>
            <person name="Jarett J.K."/>
            <person name="Geller-Mcgrath D.E."/>
            <person name="Sieber C.M."/>
            <person name="Emerson J.B."/>
            <person name="Anantharaman K."/>
            <person name="Thomas B.C."/>
            <person name="Malmstrom R."/>
            <person name="Stieglmeier M."/>
            <person name="Klingl A."/>
            <person name="Woyke T."/>
            <person name="Ryan C.M."/>
            <person name="Banfield J.F."/>
        </authorList>
    </citation>
    <scope>NUCLEOTIDE SEQUENCE [LARGE SCALE GENOMIC DNA]</scope>
    <source>
        <strain evidence="6">CG10_big_fil_rev_8_21_14_0_10_50_16</strain>
    </source>
</reference>
<dbReference type="InterPro" id="IPR010998">
    <property type="entry name" value="Integrase_recombinase_N"/>
</dbReference>
<dbReference type="GO" id="GO:0003677">
    <property type="term" value="F:DNA binding"/>
    <property type="evidence" value="ECO:0007669"/>
    <property type="project" value="UniProtKB-KW"/>
</dbReference>
<dbReference type="GO" id="GO:0006310">
    <property type="term" value="P:DNA recombination"/>
    <property type="evidence" value="ECO:0007669"/>
    <property type="project" value="UniProtKB-KW"/>
</dbReference>
<dbReference type="Pfam" id="PF02899">
    <property type="entry name" value="Phage_int_SAM_1"/>
    <property type="match status" value="1"/>
</dbReference>
<dbReference type="CDD" id="cd00397">
    <property type="entry name" value="DNA_BRE_C"/>
    <property type="match status" value="1"/>
</dbReference>
<keyword evidence="4" id="KW-0233">DNA recombination</keyword>
<dbReference type="InterPro" id="IPR013762">
    <property type="entry name" value="Integrase-like_cat_sf"/>
</dbReference>
<dbReference type="Pfam" id="PF00589">
    <property type="entry name" value="Phage_integrase"/>
    <property type="match status" value="1"/>
</dbReference>
<dbReference type="AlphaFoldDB" id="A0A2H0RLG4"/>
<dbReference type="SUPFAM" id="SSF56349">
    <property type="entry name" value="DNA breaking-rejoining enzymes"/>
    <property type="match status" value="1"/>
</dbReference>
<dbReference type="PROSITE" id="PS51898">
    <property type="entry name" value="TYR_RECOMBINASE"/>
    <property type="match status" value="1"/>
</dbReference>
<comment type="caution">
    <text evidence="6">The sequence shown here is derived from an EMBL/GenBank/DDBJ whole genome shotgun (WGS) entry which is preliminary data.</text>
</comment>
<accession>A0A2H0RLG4</accession>
<organism evidence="6 7">
    <name type="scientific">Candidatus Uhrbacteria bacterium CG10_big_fil_rev_8_21_14_0_10_50_16</name>
    <dbReference type="NCBI Taxonomy" id="1975039"/>
    <lineage>
        <taxon>Bacteria</taxon>
        <taxon>Candidatus Uhriibacteriota</taxon>
    </lineage>
</organism>
<evidence type="ECO:0000256" key="1">
    <source>
        <dbReference type="ARBA" id="ARBA00008857"/>
    </source>
</evidence>
<dbReference type="InterPro" id="IPR004107">
    <property type="entry name" value="Integrase_SAM-like_N"/>
</dbReference>
<dbReference type="InterPro" id="IPR050090">
    <property type="entry name" value="Tyrosine_recombinase_XerCD"/>
</dbReference>
<dbReference type="InterPro" id="IPR011010">
    <property type="entry name" value="DNA_brk_join_enz"/>
</dbReference>
<evidence type="ECO:0000313" key="6">
    <source>
        <dbReference type="EMBL" id="PIR47338.1"/>
    </source>
</evidence>
<evidence type="ECO:0000256" key="3">
    <source>
        <dbReference type="ARBA" id="ARBA00023125"/>
    </source>
</evidence>
<evidence type="ECO:0000256" key="4">
    <source>
        <dbReference type="ARBA" id="ARBA00023172"/>
    </source>
</evidence>
<comment type="similarity">
    <text evidence="1">Belongs to the 'phage' integrase family.</text>
</comment>
<dbReference type="GO" id="GO:0015074">
    <property type="term" value="P:DNA integration"/>
    <property type="evidence" value="ECO:0007669"/>
    <property type="project" value="UniProtKB-KW"/>
</dbReference>
<feature type="domain" description="Tyr recombinase" evidence="5">
    <location>
        <begin position="139"/>
        <end position="354"/>
    </location>
</feature>
<dbReference type="InterPro" id="IPR002104">
    <property type="entry name" value="Integrase_catalytic"/>
</dbReference>